<protein>
    <recommendedName>
        <fullName evidence="5">Outer membrane protein beta-barrel domain-containing protein</fullName>
    </recommendedName>
</protein>
<reference evidence="3 4" key="1">
    <citation type="submission" date="2017-06" db="EMBL/GenBank/DDBJ databases">
        <title>Genome sequencing of cyanobaciteial culture collection at National Institute for Environmental Studies (NIES).</title>
        <authorList>
            <person name="Hirose Y."/>
            <person name="Shimura Y."/>
            <person name="Fujisawa T."/>
            <person name="Nakamura Y."/>
            <person name="Kawachi M."/>
        </authorList>
    </citation>
    <scope>NUCLEOTIDE SEQUENCE [LARGE SCALE GENOMIC DNA]</scope>
    <source>
        <strain evidence="3 4">NIES-2135</strain>
    </source>
</reference>
<evidence type="ECO:0000256" key="2">
    <source>
        <dbReference type="SAM" id="SignalP"/>
    </source>
</evidence>
<sequence length="388" mass="42504">MKKIHAPWIAASAIFLAPFSAFATEVSPAPSTIAQASPNAELIRKLQLLEQKQQELEQEIESLRQQISPQSGTAKKPTSDQVGVTAPEKRPQQFEVSAEALFLKARTSNAMDFAIVDSGQALAVSGDLARVRYEDPTALRVGLTYRPEKTAWEVAATHMFFNTGGQQSAVRPTQGFLYSTLTHPVQNDSANTADASARMNYAATDAELAYRFKIGQSLGVRVFGGLRFATVNQVMNVAYDGRDFNQATARIENRLSGFGPRMGAQADLRLGKDFSLFGRGAGMILVGNRTTSYEETDNNRADLVARISQDKYQTFVPGLEFALGVSWQPKISQQATLNLSAGYEYQHLFNVSNSIRFVDGASPGVFSESQNDFSFQGFFMKLGISSEF</sequence>
<keyword evidence="4" id="KW-1185">Reference proteome</keyword>
<dbReference type="Gene3D" id="2.40.160.20">
    <property type="match status" value="1"/>
</dbReference>
<name>A0A1Z4JAK6_LEPBY</name>
<dbReference type="AlphaFoldDB" id="A0A1Z4JAK6"/>
<evidence type="ECO:0008006" key="5">
    <source>
        <dbReference type="Google" id="ProtNLM"/>
    </source>
</evidence>
<gene>
    <name evidence="3" type="ORF">NIES2135_05540</name>
</gene>
<feature type="region of interest" description="Disordered" evidence="1">
    <location>
        <begin position="65"/>
        <end position="87"/>
    </location>
</feature>
<dbReference type="EMBL" id="AP018203">
    <property type="protein sequence ID" value="BAY53743.1"/>
    <property type="molecule type" value="Genomic_DNA"/>
</dbReference>
<feature type="chain" id="PRO_5011120212" description="Outer membrane protein beta-barrel domain-containing protein" evidence="2">
    <location>
        <begin position="24"/>
        <end position="388"/>
    </location>
</feature>
<dbReference type="InterPro" id="IPR007825">
    <property type="entry name" value="Major_OMP_Legionella"/>
</dbReference>
<organism evidence="3 4">
    <name type="scientific">Leptolyngbya boryana NIES-2135</name>
    <dbReference type="NCBI Taxonomy" id="1973484"/>
    <lineage>
        <taxon>Bacteria</taxon>
        <taxon>Bacillati</taxon>
        <taxon>Cyanobacteriota</taxon>
        <taxon>Cyanophyceae</taxon>
        <taxon>Leptolyngbyales</taxon>
        <taxon>Leptolyngbyaceae</taxon>
        <taxon>Leptolyngbya group</taxon>
        <taxon>Leptolyngbya</taxon>
    </lineage>
</organism>
<evidence type="ECO:0000256" key="1">
    <source>
        <dbReference type="SAM" id="MobiDB-lite"/>
    </source>
</evidence>
<keyword evidence="2" id="KW-0732">Signal</keyword>
<evidence type="ECO:0000313" key="3">
    <source>
        <dbReference type="EMBL" id="BAY53743.1"/>
    </source>
</evidence>
<feature type="signal peptide" evidence="2">
    <location>
        <begin position="1"/>
        <end position="23"/>
    </location>
</feature>
<proteinExistence type="predicted"/>
<evidence type="ECO:0000313" key="4">
    <source>
        <dbReference type="Proteomes" id="UP000217895"/>
    </source>
</evidence>
<dbReference type="Proteomes" id="UP000217895">
    <property type="component" value="Chromosome"/>
</dbReference>
<dbReference type="Pfam" id="PF05150">
    <property type="entry name" value="Legionella_OMP"/>
    <property type="match status" value="1"/>
</dbReference>
<accession>A0A1Z4JAK6</accession>